<evidence type="ECO:0000313" key="2">
    <source>
        <dbReference type="Proteomes" id="UP000318626"/>
    </source>
</evidence>
<dbReference type="AlphaFoldDB" id="A0A518C4V7"/>
<sequence>MEVFCSPGMSIQEVANRASEPLKLDPNRPKQSGAITGPVNVHYLLTEGVVRFDNAGLLTLSFEQRILLFVRVNPHLYALTREDLSKVQNETLELLKAHGGFIRPSQKAEFEELIETLAKSKTPRKSPPWSFGGLIQEDTFAMTIYKQQDRDRYTFQLMFDRPSVTKSLS</sequence>
<reference evidence="2" key="1">
    <citation type="submission" date="2019-02" db="EMBL/GenBank/DDBJ databases">
        <title>Deep-cultivation of Planctomycetes and their phenomic and genomic characterization uncovers novel biology.</title>
        <authorList>
            <person name="Wiegand S."/>
            <person name="Jogler M."/>
            <person name="Boedeker C."/>
            <person name="Pinto D."/>
            <person name="Vollmers J."/>
            <person name="Rivas-Marin E."/>
            <person name="Kohn T."/>
            <person name="Peeters S.H."/>
            <person name="Heuer A."/>
            <person name="Rast P."/>
            <person name="Oberbeckmann S."/>
            <person name="Bunk B."/>
            <person name="Jeske O."/>
            <person name="Meyerdierks A."/>
            <person name="Storesund J.E."/>
            <person name="Kallscheuer N."/>
            <person name="Luecker S."/>
            <person name="Lage O.M."/>
            <person name="Pohl T."/>
            <person name="Merkel B.J."/>
            <person name="Hornburger P."/>
            <person name="Mueller R.-W."/>
            <person name="Bruemmer F."/>
            <person name="Labrenz M."/>
            <person name="Spormann A.M."/>
            <person name="Op den Camp H."/>
            <person name="Overmann J."/>
            <person name="Amann R."/>
            <person name="Jetten M.S.M."/>
            <person name="Mascher T."/>
            <person name="Medema M.H."/>
            <person name="Devos D.P."/>
            <person name="Kaster A.-K."/>
            <person name="Ovreas L."/>
            <person name="Rohde M."/>
            <person name="Galperin M.Y."/>
            <person name="Jogler C."/>
        </authorList>
    </citation>
    <scope>NUCLEOTIDE SEQUENCE [LARGE SCALE GENOMIC DNA]</scope>
    <source>
        <strain evidence="2">Pan97</strain>
    </source>
</reference>
<keyword evidence="2" id="KW-1185">Reference proteome</keyword>
<gene>
    <name evidence="1" type="ORF">Pan97_12190</name>
</gene>
<evidence type="ECO:0000313" key="1">
    <source>
        <dbReference type="EMBL" id="QDU74214.1"/>
    </source>
</evidence>
<protein>
    <submittedName>
        <fullName evidence="1">Uncharacterized protein</fullName>
    </submittedName>
</protein>
<dbReference type="EMBL" id="CP036289">
    <property type="protein sequence ID" value="QDU74214.1"/>
    <property type="molecule type" value="Genomic_DNA"/>
</dbReference>
<proteinExistence type="predicted"/>
<dbReference type="Proteomes" id="UP000318626">
    <property type="component" value="Chromosome"/>
</dbReference>
<accession>A0A518C4V7</accession>
<organism evidence="1 2">
    <name type="scientific">Bremerella volcania</name>
    <dbReference type="NCBI Taxonomy" id="2527984"/>
    <lineage>
        <taxon>Bacteria</taxon>
        <taxon>Pseudomonadati</taxon>
        <taxon>Planctomycetota</taxon>
        <taxon>Planctomycetia</taxon>
        <taxon>Pirellulales</taxon>
        <taxon>Pirellulaceae</taxon>
        <taxon>Bremerella</taxon>
    </lineage>
</organism>
<name>A0A518C4V7_9BACT</name>
<dbReference type="KEGG" id="bvo:Pan97_12190"/>
<dbReference type="RefSeq" id="WP_144971207.1">
    <property type="nucleotide sequence ID" value="NZ_CP036289.1"/>
</dbReference>